<reference evidence="1 2" key="1">
    <citation type="submission" date="2018-03" db="EMBL/GenBank/DDBJ databases">
        <title>Aerobic endospore-forming bacteria genome sequencing and assembly.</title>
        <authorList>
            <person name="Cavalcante D.A."/>
            <person name="Driks A."/>
            <person name="Putonti C."/>
            <person name="De-Souza M.T."/>
        </authorList>
    </citation>
    <scope>NUCLEOTIDE SEQUENCE [LARGE SCALE GENOMIC DNA]</scope>
    <source>
        <strain evidence="1 2">SDF0037</strain>
    </source>
</reference>
<dbReference type="EMBL" id="SADV01000002">
    <property type="protein sequence ID" value="TQR38224.1"/>
    <property type="molecule type" value="Genomic_DNA"/>
</dbReference>
<evidence type="ECO:0008006" key="3">
    <source>
        <dbReference type="Google" id="ProtNLM"/>
    </source>
</evidence>
<organism evidence="1 2">
    <name type="scientific">Lysinibacillus sphaericus</name>
    <name type="common">Bacillus sphaericus</name>
    <dbReference type="NCBI Taxonomy" id="1421"/>
    <lineage>
        <taxon>Bacteria</taxon>
        <taxon>Bacillati</taxon>
        <taxon>Bacillota</taxon>
        <taxon>Bacilli</taxon>
        <taxon>Bacillales</taxon>
        <taxon>Bacillaceae</taxon>
        <taxon>Lysinibacillus</taxon>
    </lineage>
</organism>
<evidence type="ECO:0000313" key="1">
    <source>
        <dbReference type="EMBL" id="TQR38224.1"/>
    </source>
</evidence>
<evidence type="ECO:0000313" key="2">
    <source>
        <dbReference type="Proteomes" id="UP000317944"/>
    </source>
</evidence>
<proteinExistence type="predicted"/>
<comment type="caution">
    <text evidence="1">The sequence shown here is derived from an EMBL/GenBank/DDBJ whole genome shotgun (WGS) entry which is preliminary data.</text>
</comment>
<protein>
    <recommendedName>
        <fullName evidence="3">Glycosyltransferase</fullName>
    </recommendedName>
</protein>
<dbReference type="Proteomes" id="UP000317944">
    <property type="component" value="Unassembled WGS sequence"/>
</dbReference>
<accession>A0A544UWK6</accession>
<dbReference type="Gene3D" id="3.40.50.2000">
    <property type="entry name" value="Glycogen Phosphorylase B"/>
    <property type="match status" value="1"/>
</dbReference>
<dbReference type="RefSeq" id="WP_142507405.1">
    <property type="nucleotide sequence ID" value="NZ_SADV01000002.1"/>
</dbReference>
<dbReference type="OrthoDB" id="9813214at2"/>
<sequence>MKIGFVNSGKSFLPEISAYVAYLNQQDNMEAITILTAEMNEIPIANIDLLWKFTGLDIKKYSSETKIIHEYNSLSIGHFAMLKNYVKKTCNIKPHGRIFLNELVEKDLKMKGNIPKIHRDMGISKDFFIKTSKKEYDFVYVGDMGHGRGIDHALKPFTTTLKDNTILLIGNPTNELYKSFKDYKNIIFSGSLPYHEVPLLASKAEYGLNYIPDVYPFNLQASTKLLEYCALDLKIVSTDYPWVNNFEQKTQGRFFKLHRNLANLTMTNLNSFEFVTPDVSYLEWNLLLDRVKLIEFIKLVMG</sequence>
<dbReference type="SUPFAM" id="SSF53756">
    <property type="entry name" value="UDP-Glycosyltransferase/glycogen phosphorylase"/>
    <property type="match status" value="1"/>
</dbReference>
<dbReference type="AlphaFoldDB" id="A0A544UWK6"/>
<name>A0A544UWK6_LYSSH</name>
<gene>
    <name evidence="1" type="ORF">C7Y47_02940</name>
</gene>